<proteinExistence type="predicted"/>
<dbReference type="RefSeq" id="XP_009026338.1">
    <property type="nucleotide sequence ID" value="XM_009028090.1"/>
</dbReference>
<feature type="compositionally biased region" description="Acidic residues" evidence="1">
    <location>
        <begin position="42"/>
        <end position="58"/>
    </location>
</feature>
<reference evidence="2 4" key="2">
    <citation type="journal article" date="2013" name="Nature">
        <title>Insights into bilaterian evolution from three spiralian genomes.</title>
        <authorList>
            <person name="Simakov O."/>
            <person name="Marletaz F."/>
            <person name="Cho S.J."/>
            <person name="Edsinger-Gonzales E."/>
            <person name="Havlak P."/>
            <person name="Hellsten U."/>
            <person name="Kuo D.H."/>
            <person name="Larsson T."/>
            <person name="Lv J."/>
            <person name="Arendt D."/>
            <person name="Savage R."/>
            <person name="Osoegawa K."/>
            <person name="de Jong P."/>
            <person name="Grimwood J."/>
            <person name="Chapman J.A."/>
            <person name="Shapiro H."/>
            <person name="Aerts A."/>
            <person name="Otillar R.P."/>
            <person name="Terry A.Y."/>
            <person name="Boore J.L."/>
            <person name="Grigoriev I.V."/>
            <person name="Lindberg D.R."/>
            <person name="Seaver E.C."/>
            <person name="Weisblat D.A."/>
            <person name="Putnam N.H."/>
            <person name="Rokhsar D.S."/>
        </authorList>
    </citation>
    <scope>NUCLEOTIDE SEQUENCE</scope>
</reference>
<dbReference type="GeneID" id="20207193"/>
<accession>T1FEE4</accession>
<dbReference type="EMBL" id="AMQM01006791">
    <property type="status" value="NOT_ANNOTATED_CDS"/>
    <property type="molecule type" value="Genomic_DNA"/>
</dbReference>
<dbReference type="Proteomes" id="UP000015101">
    <property type="component" value="Unassembled WGS sequence"/>
</dbReference>
<evidence type="ECO:0000313" key="4">
    <source>
        <dbReference type="Proteomes" id="UP000015101"/>
    </source>
</evidence>
<evidence type="ECO:0000256" key="1">
    <source>
        <dbReference type="SAM" id="MobiDB-lite"/>
    </source>
</evidence>
<feature type="region of interest" description="Disordered" evidence="1">
    <location>
        <begin position="319"/>
        <end position="343"/>
    </location>
</feature>
<dbReference type="HOGENOM" id="CLU_809583_0_0_1"/>
<dbReference type="GO" id="GO:0005654">
    <property type="term" value="C:nucleoplasm"/>
    <property type="evidence" value="ECO:0000318"/>
    <property type="project" value="GO_Central"/>
</dbReference>
<reference evidence="3" key="3">
    <citation type="submission" date="2015-06" db="UniProtKB">
        <authorList>
            <consortium name="EnsemblMetazoa"/>
        </authorList>
    </citation>
    <scope>IDENTIFICATION</scope>
</reference>
<evidence type="ECO:0000313" key="3">
    <source>
        <dbReference type="EnsemblMetazoa" id="HelroP179232"/>
    </source>
</evidence>
<dbReference type="CTD" id="20207193"/>
<name>T1FEE4_HELRO</name>
<evidence type="ECO:0000313" key="2">
    <source>
        <dbReference type="EMBL" id="ESN95464.1"/>
    </source>
</evidence>
<feature type="compositionally biased region" description="Low complexity" evidence="1">
    <location>
        <begin position="327"/>
        <end position="343"/>
    </location>
</feature>
<feature type="region of interest" description="Disordered" evidence="1">
    <location>
        <begin position="40"/>
        <end position="75"/>
    </location>
</feature>
<dbReference type="EMBL" id="KB097519">
    <property type="protein sequence ID" value="ESN95464.1"/>
    <property type="molecule type" value="Genomic_DNA"/>
</dbReference>
<keyword evidence="4" id="KW-1185">Reference proteome</keyword>
<dbReference type="EnsemblMetazoa" id="HelroT179232">
    <property type="protein sequence ID" value="HelroP179232"/>
    <property type="gene ID" value="HelroG179232"/>
</dbReference>
<dbReference type="GO" id="GO:0005730">
    <property type="term" value="C:nucleolus"/>
    <property type="evidence" value="ECO:0000318"/>
    <property type="project" value="GO_Central"/>
</dbReference>
<gene>
    <name evidence="3" type="primary">20207193</name>
    <name evidence="2" type="ORF">HELRODRAFT_179232</name>
</gene>
<dbReference type="KEGG" id="hro:HELRODRAFT_179232"/>
<dbReference type="AlphaFoldDB" id="T1FEE4"/>
<organism evidence="3 4">
    <name type="scientific">Helobdella robusta</name>
    <name type="common">Californian leech</name>
    <dbReference type="NCBI Taxonomy" id="6412"/>
    <lineage>
        <taxon>Eukaryota</taxon>
        <taxon>Metazoa</taxon>
        <taxon>Spiralia</taxon>
        <taxon>Lophotrochozoa</taxon>
        <taxon>Annelida</taxon>
        <taxon>Clitellata</taxon>
        <taxon>Hirudinea</taxon>
        <taxon>Rhynchobdellida</taxon>
        <taxon>Glossiphoniidae</taxon>
        <taxon>Helobdella</taxon>
    </lineage>
</organism>
<dbReference type="InParanoid" id="T1FEE4"/>
<feature type="compositionally biased region" description="Low complexity" evidence="1">
    <location>
        <begin position="59"/>
        <end position="75"/>
    </location>
</feature>
<reference evidence="4" key="1">
    <citation type="submission" date="2012-12" db="EMBL/GenBank/DDBJ databases">
        <authorList>
            <person name="Hellsten U."/>
            <person name="Grimwood J."/>
            <person name="Chapman J.A."/>
            <person name="Shapiro H."/>
            <person name="Aerts A."/>
            <person name="Otillar R.P."/>
            <person name="Terry A.Y."/>
            <person name="Boore J.L."/>
            <person name="Simakov O."/>
            <person name="Marletaz F."/>
            <person name="Cho S.-J."/>
            <person name="Edsinger-Gonzales E."/>
            <person name="Havlak P."/>
            <person name="Kuo D.-H."/>
            <person name="Larsson T."/>
            <person name="Lv J."/>
            <person name="Arendt D."/>
            <person name="Savage R."/>
            <person name="Osoegawa K."/>
            <person name="de Jong P."/>
            <person name="Lindberg D.R."/>
            <person name="Seaver E.C."/>
            <person name="Weisblat D.A."/>
            <person name="Putnam N.H."/>
            <person name="Grigoriev I.V."/>
            <person name="Rokhsar D.S."/>
        </authorList>
    </citation>
    <scope>NUCLEOTIDE SEQUENCE</scope>
</reference>
<protein>
    <submittedName>
        <fullName evidence="2 3">Uncharacterized protein</fullName>
    </submittedName>
</protein>
<sequence>MSQLMSDFVGEMFGGEPGGMGRTLLDVLRHHYMSPPGVFLKEEEEDEDDDHEDADDDAPSSSTSSSSSSSPSARVSRVRVIERRIRKMSGDFLTDALFAAPMFDWLKEFKSGHVRGHVFAYVTHGLDSYGWVFEILKVAERNARVLSKASTSIIYYKQKTHLLQVGKTTLATAIKRTLKEKYRKSYDDVALIFGDALSEGCCSPLQTNNFIKNGRYHEPLQSNHINYNINIKDINFISNNINANINNATDNYINYNVNNSNNSINNNLQTFSRDLISWWMNFVKYGKLIQNSNLTQKPYRASSITTLPNIFLLPISPPTKPSPTPTPALATLPSTSPSSSEYL</sequence>